<dbReference type="PANTHER" id="PTHR30136">
    <property type="entry name" value="HELIX-TURN-HELIX TRANSCRIPTIONAL REGULATOR, ICLR FAMILY"/>
    <property type="match status" value="1"/>
</dbReference>
<dbReference type="PROSITE" id="PS51077">
    <property type="entry name" value="HTH_ICLR"/>
    <property type="match status" value="1"/>
</dbReference>
<evidence type="ECO:0000259" key="4">
    <source>
        <dbReference type="PROSITE" id="PS51077"/>
    </source>
</evidence>
<evidence type="ECO:0000313" key="7">
    <source>
        <dbReference type="Proteomes" id="UP000189627"/>
    </source>
</evidence>
<feature type="domain" description="IclR-ED" evidence="5">
    <location>
        <begin position="69"/>
        <end position="249"/>
    </location>
</feature>
<dbReference type="AlphaFoldDB" id="A0A1U9V233"/>
<dbReference type="Gene3D" id="3.30.450.40">
    <property type="match status" value="1"/>
</dbReference>
<dbReference type="Gene3D" id="1.10.10.10">
    <property type="entry name" value="Winged helix-like DNA-binding domain superfamily/Winged helix DNA-binding domain"/>
    <property type="match status" value="1"/>
</dbReference>
<keyword evidence="1" id="KW-0805">Transcription regulation</keyword>
<keyword evidence="3" id="KW-0804">Transcription</keyword>
<evidence type="ECO:0000259" key="5">
    <source>
        <dbReference type="PROSITE" id="PS51078"/>
    </source>
</evidence>
<evidence type="ECO:0000256" key="1">
    <source>
        <dbReference type="ARBA" id="ARBA00023015"/>
    </source>
</evidence>
<protein>
    <submittedName>
        <fullName evidence="6">IclR family transcriptional regulator</fullName>
    </submittedName>
</protein>
<evidence type="ECO:0000256" key="2">
    <source>
        <dbReference type="ARBA" id="ARBA00023125"/>
    </source>
</evidence>
<dbReference type="GO" id="GO:0003700">
    <property type="term" value="F:DNA-binding transcription factor activity"/>
    <property type="evidence" value="ECO:0007669"/>
    <property type="project" value="TreeGrafter"/>
</dbReference>
<accession>A0A1U9V233</accession>
<dbReference type="SMART" id="SM00346">
    <property type="entry name" value="HTH_ICLR"/>
    <property type="match status" value="1"/>
</dbReference>
<reference evidence="7" key="1">
    <citation type="submission" date="2017-02" db="EMBL/GenBank/DDBJ databases">
        <title>Complete genome sequence of Cupriavidus necator strain NH9, a 3-chlorobenzoate degrader.</title>
        <authorList>
            <person name="Moriuchi R."/>
            <person name="Dohra H."/>
            <person name="Ogawa N."/>
        </authorList>
    </citation>
    <scope>NUCLEOTIDE SEQUENCE [LARGE SCALE GENOMIC DNA]</scope>
    <source>
        <strain evidence="7">NH9</strain>
    </source>
</reference>
<dbReference type="InterPro" id="IPR029016">
    <property type="entry name" value="GAF-like_dom_sf"/>
</dbReference>
<dbReference type="InterPro" id="IPR036390">
    <property type="entry name" value="WH_DNA-bd_sf"/>
</dbReference>
<dbReference type="PROSITE" id="PS51078">
    <property type="entry name" value="ICLR_ED"/>
    <property type="match status" value="1"/>
</dbReference>
<dbReference type="InterPro" id="IPR050707">
    <property type="entry name" value="HTH_MetabolicPath_Reg"/>
</dbReference>
<dbReference type="SUPFAM" id="SSF55781">
    <property type="entry name" value="GAF domain-like"/>
    <property type="match status" value="1"/>
</dbReference>
<dbReference type="SUPFAM" id="SSF46785">
    <property type="entry name" value="Winged helix' DNA-binding domain"/>
    <property type="match status" value="1"/>
</dbReference>
<dbReference type="EMBL" id="CP017758">
    <property type="protein sequence ID" value="AQV98445.1"/>
    <property type="molecule type" value="Genomic_DNA"/>
</dbReference>
<proteinExistence type="predicted"/>
<sequence length="252" mass="27878">MSGVTVTAIERVIDILEAFQASQRPLSLTELAEAIDIPKSTCHAIVSTLMARGYLYSLTRPRALYPTRRIYDVARDIIEKDPFVERATPVLERLRDATRETVILGKRQGESVIYLQVIEGVHAIRYTAKPGEFKPLHSSSIGKAILGGLKEQELRGWLADRELPAITTATKTDPEALVRDIQESRRSGYFVTRGENVSDVWAVATFLTLNNETLAIAVAGPRNRMETCIPECAKVLVATCSFLSRQVAGNHA</sequence>
<dbReference type="InterPro" id="IPR036388">
    <property type="entry name" value="WH-like_DNA-bd_sf"/>
</dbReference>
<keyword evidence="2" id="KW-0238">DNA-binding</keyword>
<evidence type="ECO:0000313" key="6">
    <source>
        <dbReference type="EMBL" id="AQV98445.1"/>
    </source>
</evidence>
<evidence type="ECO:0000256" key="3">
    <source>
        <dbReference type="ARBA" id="ARBA00023163"/>
    </source>
</evidence>
<dbReference type="PANTHER" id="PTHR30136:SF35">
    <property type="entry name" value="HTH-TYPE TRANSCRIPTIONAL REGULATOR RV1719"/>
    <property type="match status" value="1"/>
</dbReference>
<dbReference type="Pfam" id="PF01614">
    <property type="entry name" value="IclR_C"/>
    <property type="match status" value="1"/>
</dbReference>
<dbReference type="GO" id="GO:0003677">
    <property type="term" value="F:DNA binding"/>
    <property type="evidence" value="ECO:0007669"/>
    <property type="project" value="UniProtKB-KW"/>
</dbReference>
<dbReference type="InterPro" id="IPR014757">
    <property type="entry name" value="Tscrpt_reg_IclR_C"/>
</dbReference>
<name>A0A1U9V233_CUPNE</name>
<dbReference type="Proteomes" id="UP000189627">
    <property type="component" value="Chromosome 2"/>
</dbReference>
<organism evidence="6 7">
    <name type="scientific">Cupriavidus necator</name>
    <name type="common">Alcaligenes eutrophus</name>
    <name type="synonym">Ralstonia eutropha</name>
    <dbReference type="NCBI Taxonomy" id="106590"/>
    <lineage>
        <taxon>Bacteria</taxon>
        <taxon>Pseudomonadati</taxon>
        <taxon>Pseudomonadota</taxon>
        <taxon>Betaproteobacteria</taxon>
        <taxon>Burkholderiales</taxon>
        <taxon>Burkholderiaceae</taxon>
        <taxon>Cupriavidus</taxon>
    </lineage>
</organism>
<dbReference type="Pfam" id="PF09339">
    <property type="entry name" value="HTH_IclR"/>
    <property type="match status" value="1"/>
</dbReference>
<feature type="domain" description="HTH iclR-type" evidence="4">
    <location>
        <begin position="6"/>
        <end position="75"/>
    </location>
</feature>
<dbReference type="InterPro" id="IPR005471">
    <property type="entry name" value="Tscrpt_reg_IclR_N"/>
</dbReference>
<dbReference type="OrthoDB" id="8858707at2"/>
<dbReference type="RefSeq" id="WP_078200707.1">
    <property type="nucleotide sequence ID" value="NZ_CP017758.1"/>
</dbReference>
<gene>
    <name evidence="6" type="ORF">BJN34_31715</name>
</gene>
<dbReference type="KEGG" id="cuh:BJN34_31715"/>
<dbReference type="GO" id="GO:0045892">
    <property type="term" value="P:negative regulation of DNA-templated transcription"/>
    <property type="evidence" value="ECO:0007669"/>
    <property type="project" value="TreeGrafter"/>
</dbReference>